<organism evidence="4 5">
    <name type="scientific">Gossypium tomentosum</name>
    <name type="common">Hawaiian cotton</name>
    <name type="synonym">Gossypium sandvicense</name>
    <dbReference type="NCBI Taxonomy" id="34277"/>
    <lineage>
        <taxon>Eukaryota</taxon>
        <taxon>Viridiplantae</taxon>
        <taxon>Streptophyta</taxon>
        <taxon>Embryophyta</taxon>
        <taxon>Tracheophyta</taxon>
        <taxon>Spermatophyta</taxon>
        <taxon>Magnoliopsida</taxon>
        <taxon>eudicotyledons</taxon>
        <taxon>Gunneridae</taxon>
        <taxon>Pentapetalae</taxon>
        <taxon>rosids</taxon>
        <taxon>malvids</taxon>
        <taxon>Malvales</taxon>
        <taxon>Malvaceae</taxon>
        <taxon>Malvoideae</taxon>
        <taxon>Gossypium</taxon>
    </lineage>
</organism>
<dbReference type="PANTHER" id="PTHR33142:SF66">
    <property type="entry name" value="CYCLIN-DEPENDENT PROTEIN KINASE INHIBITOR SMR3"/>
    <property type="match status" value="1"/>
</dbReference>
<accession>A0A5D2R3J4</accession>
<reference evidence="4 5" key="1">
    <citation type="submission" date="2019-07" db="EMBL/GenBank/DDBJ databases">
        <title>WGS assembly of Gossypium tomentosum.</title>
        <authorList>
            <person name="Chen Z.J."/>
            <person name="Sreedasyam A."/>
            <person name="Ando A."/>
            <person name="Song Q."/>
            <person name="De L."/>
            <person name="Hulse-Kemp A."/>
            <person name="Ding M."/>
            <person name="Ye W."/>
            <person name="Kirkbride R."/>
            <person name="Jenkins J."/>
            <person name="Plott C."/>
            <person name="Lovell J."/>
            <person name="Lin Y.-M."/>
            <person name="Vaughn R."/>
            <person name="Liu B."/>
            <person name="Li W."/>
            <person name="Simpson S."/>
            <person name="Scheffler B."/>
            <person name="Saski C."/>
            <person name="Grover C."/>
            <person name="Hu G."/>
            <person name="Conover J."/>
            <person name="Carlson J."/>
            <person name="Shu S."/>
            <person name="Boston L."/>
            <person name="Williams M."/>
            <person name="Peterson D."/>
            <person name="Mcgee K."/>
            <person name="Jones D."/>
            <person name="Wendel J."/>
            <person name="Stelly D."/>
            <person name="Grimwood J."/>
            <person name="Schmutz J."/>
        </authorList>
    </citation>
    <scope>NUCLEOTIDE SEQUENCE [LARGE SCALE GENOMIC DNA]</scope>
    <source>
        <strain evidence="4">7179.01</strain>
    </source>
</reference>
<keyword evidence="1" id="KW-0649">Protein kinase inhibitor</keyword>
<dbReference type="AlphaFoldDB" id="A0A5D2R3J4"/>
<protein>
    <submittedName>
        <fullName evidence="4">Uncharacterized protein</fullName>
    </submittedName>
</protein>
<evidence type="ECO:0000313" key="4">
    <source>
        <dbReference type="EMBL" id="TYI35156.1"/>
    </source>
</evidence>
<dbReference type="GO" id="GO:0005634">
    <property type="term" value="C:nucleus"/>
    <property type="evidence" value="ECO:0007669"/>
    <property type="project" value="TreeGrafter"/>
</dbReference>
<evidence type="ECO:0000256" key="1">
    <source>
        <dbReference type="ARBA" id="ARBA00023013"/>
    </source>
</evidence>
<dbReference type="GO" id="GO:0004860">
    <property type="term" value="F:protein kinase inhibitor activity"/>
    <property type="evidence" value="ECO:0007669"/>
    <property type="project" value="UniProtKB-KW"/>
</dbReference>
<keyword evidence="5" id="KW-1185">Reference proteome</keyword>
<evidence type="ECO:0000256" key="3">
    <source>
        <dbReference type="SAM" id="MobiDB-lite"/>
    </source>
</evidence>
<dbReference type="GO" id="GO:0032875">
    <property type="term" value="P:regulation of DNA endoreduplication"/>
    <property type="evidence" value="ECO:0007669"/>
    <property type="project" value="InterPro"/>
</dbReference>
<gene>
    <name evidence="4" type="ORF">ES332_A03G056900v1</name>
</gene>
<evidence type="ECO:0000256" key="2">
    <source>
        <dbReference type="ARBA" id="ARBA00023306"/>
    </source>
</evidence>
<name>A0A5D2R3J4_GOSTO</name>
<feature type="region of interest" description="Disordered" evidence="3">
    <location>
        <begin position="36"/>
        <end position="56"/>
    </location>
</feature>
<evidence type="ECO:0000313" key="5">
    <source>
        <dbReference type="Proteomes" id="UP000322667"/>
    </source>
</evidence>
<dbReference type="PANTHER" id="PTHR33142">
    <property type="entry name" value="CYCLIN-DEPENDENT PROTEIN KINASE INHIBITOR SMR13"/>
    <property type="match status" value="1"/>
</dbReference>
<dbReference type="Proteomes" id="UP000322667">
    <property type="component" value="Chromosome A03"/>
</dbReference>
<dbReference type="InterPro" id="IPR040389">
    <property type="entry name" value="SMR"/>
</dbReference>
<proteinExistence type="predicted"/>
<keyword evidence="2" id="KW-0131">Cell cycle</keyword>
<sequence length="155" mass="17188">MYSKLKPVPFMGVSSTMELSFLVRPPLEFNEDCGTATNVKQEEEEEEKSKLVTMGTSESEVVAAANDYQDENDNDGFKTPTSLDHKIPAAAILKCPPAPRKPKSLPIISSPAKRKSLRRRILLDLTKEIESLFPPALIADLGNKIKKVRQGSDFK</sequence>
<dbReference type="EMBL" id="CM017612">
    <property type="protein sequence ID" value="TYI35156.1"/>
    <property type="molecule type" value="Genomic_DNA"/>
</dbReference>